<organism evidence="10 11">
    <name type="scientific">Metabacillus niabensis</name>
    <dbReference type="NCBI Taxonomy" id="324854"/>
    <lineage>
        <taxon>Bacteria</taxon>
        <taxon>Bacillati</taxon>
        <taxon>Bacillota</taxon>
        <taxon>Bacilli</taxon>
        <taxon>Bacillales</taxon>
        <taxon>Bacillaceae</taxon>
        <taxon>Metabacillus</taxon>
    </lineage>
</organism>
<name>A0ABT9YW03_9BACI</name>
<dbReference type="SUPFAM" id="SSF52540">
    <property type="entry name" value="P-loop containing nucleoside triphosphate hydrolases"/>
    <property type="match status" value="1"/>
</dbReference>
<gene>
    <name evidence="10" type="ORF">J2S02_000099</name>
</gene>
<dbReference type="InterPro" id="IPR039421">
    <property type="entry name" value="Type_1_exporter"/>
</dbReference>
<comment type="subcellular location">
    <subcellularLocation>
        <location evidence="1">Cell membrane</location>
        <topology evidence="1">Multi-pass membrane protein</topology>
    </subcellularLocation>
</comment>
<dbReference type="PROSITE" id="PS50929">
    <property type="entry name" value="ABC_TM1F"/>
    <property type="match status" value="1"/>
</dbReference>
<dbReference type="CDD" id="cd07346">
    <property type="entry name" value="ABC_6TM_exporters"/>
    <property type="match status" value="1"/>
</dbReference>
<dbReference type="InterPro" id="IPR027417">
    <property type="entry name" value="P-loop_NTPase"/>
</dbReference>
<feature type="transmembrane region" description="Helical" evidence="7">
    <location>
        <begin position="158"/>
        <end position="175"/>
    </location>
</feature>
<protein>
    <submittedName>
        <fullName evidence="10">ATP-binding cassette subfamily B protein</fullName>
    </submittedName>
</protein>
<dbReference type="GO" id="GO:0005524">
    <property type="term" value="F:ATP binding"/>
    <property type="evidence" value="ECO:0007669"/>
    <property type="project" value="UniProtKB-KW"/>
</dbReference>
<feature type="transmembrane region" description="Helical" evidence="7">
    <location>
        <begin position="265"/>
        <end position="289"/>
    </location>
</feature>
<dbReference type="Pfam" id="PF00664">
    <property type="entry name" value="ABC_membrane"/>
    <property type="match status" value="1"/>
</dbReference>
<feature type="transmembrane region" description="Helical" evidence="7">
    <location>
        <begin position="301"/>
        <end position="321"/>
    </location>
</feature>
<keyword evidence="3" id="KW-0547">Nucleotide-binding</keyword>
<evidence type="ECO:0000256" key="6">
    <source>
        <dbReference type="ARBA" id="ARBA00023136"/>
    </source>
</evidence>
<evidence type="ECO:0000313" key="11">
    <source>
        <dbReference type="Proteomes" id="UP001232245"/>
    </source>
</evidence>
<dbReference type="SMART" id="SM00382">
    <property type="entry name" value="AAA"/>
    <property type="match status" value="1"/>
</dbReference>
<dbReference type="Proteomes" id="UP001232245">
    <property type="component" value="Unassembled WGS sequence"/>
</dbReference>
<evidence type="ECO:0000256" key="3">
    <source>
        <dbReference type="ARBA" id="ARBA00022741"/>
    </source>
</evidence>
<dbReference type="InterPro" id="IPR011527">
    <property type="entry name" value="ABC1_TM_dom"/>
</dbReference>
<dbReference type="SUPFAM" id="SSF90123">
    <property type="entry name" value="ABC transporter transmembrane region"/>
    <property type="match status" value="1"/>
</dbReference>
<keyword evidence="2 7" id="KW-0812">Transmembrane</keyword>
<dbReference type="PANTHER" id="PTHR43394:SF1">
    <property type="entry name" value="ATP-BINDING CASSETTE SUB-FAMILY B MEMBER 10, MITOCHONDRIAL"/>
    <property type="match status" value="1"/>
</dbReference>
<feature type="domain" description="ABC transporter" evidence="8">
    <location>
        <begin position="359"/>
        <end position="594"/>
    </location>
</feature>
<feature type="transmembrane region" description="Helical" evidence="7">
    <location>
        <begin position="181"/>
        <end position="201"/>
    </location>
</feature>
<sequence>MAKKHIQESFDFEQRFKNGPGKVEGAFKTLYILYKGQFHNIALSFFFFLIKHSPVWIIPIITANMIDIASNPERHSLQELWINLAVVAFVIIQNIPSQLLHISFLSKASRHVEAGLRSTLVRKLQHLSISYHSELRSGKLQSKVLRDVESIEFLSKQIMYSFSAALTSVVVAIGVTVSKNLLVALFFVLMIPIALLLVYLFKRNLQKKNNEFRKQIESMSGQVAETLTMIPVTRAHGLEDLEIKKTDSTLSNLKGKGYKLDISEAYFGATGWVVFQLFQMFCLVFTAILAYNGQITVGDVVMYQGFFTTILMSINQIINIYPQLAKGYESIISVSEVLFSTQTVEYQGKKKLANIKGKITFENVNFHYADSNKHVLNQLNLEVKAGECVALVGASGAGKSTVLSMVLGFYRPNEGQLLIDDVPFDDVHMQTYRRRLAVVPQNTILFSGSIRDNITYGMPNVSEERIQEVIEMANLQDVIAEMPNGLDTMIGEHGGKLSGGQRQRIAIARAIIRDPQIILLDEATSALDNVSEYRVQQAIQKLIKGRTTFIVAHRLSTIRDADRIIVMKNGTCVEEGSFEELISLKGEFYKLKQLQA</sequence>
<proteinExistence type="predicted"/>
<feature type="transmembrane region" description="Helical" evidence="7">
    <location>
        <begin position="41"/>
        <end position="61"/>
    </location>
</feature>
<dbReference type="Pfam" id="PF00005">
    <property type="entry name" value="ABC_tran"/>
    <property type="match status" value="1"/>
</dbReference>
<feature type="domain" description="ABC transmembrane type-1" evidence="9">
    <location>
        <begin position="57"/>
        <end position="326"/>
    </location>
</feature>
<keyword evidence="6 7" id="KW-0472">Membrane</keyword>
<dbReference type="InterPro" id="IPR036640">
    <property type="entry name" value="ABC1_TM_sf"/>
</dbReference>
<keyword evidence="5 7" id="KW-1133">Transmembrane helix</keyword>
<dbReference type="RefSeq" id="WP_095300047.1">
    <property type="nucleotide sequence ID" value="NZ_CADEPK010000146.1"/>
</dbReference>
<reference evidence="10 11" key="1">
    <citation type="submission" date="2023-07" db="EMBL/GenBank/DDBJ databases">
        <title>Genomic Encyclopedia of Type Strains, Phase IV (KMG-IV): sequencing the most valuable type-strain genomes for metagenomic binning, comparative biology and taxonomic classification.</title>
        <authorList>
            <person name="Goeker M."/>
        </authorList>
    </citation>
    <scope>NUCLEOTIDE SEQUENCE [LARGE SCALE GENOMIC DNA]</scope>
    <source>
        <strain evidence="10 11">DSM 17723</strain>
    </source>
</reference>
<keyword evidence="4 10" id="KW-0067">ATP-binding</keyword>
<dbReference type="InterPro" id="IPR003593">
    <property type="entry name" value="AAA+_ATPase"/>
</dbReference>
<evidence type="ECO:0000313" key="10">
    <source>
        <dbReference type="EMBL" id="MDQ0223777.1"/>
    </source>
</evidence>
<evidence type="ECO:0000259" key="9">
    <source>
        <dbReference type="PROSITE" id="PS50929"/>
    </source>
</evidence>
<dbReference type="PROSITE" id="PS00211">
    <property type="entry name" value="ABC_TRANSPORTER_1"/>
    <property type="match status" value="1"/>
</dbReference>
<evidence type="ECO:0000256" key="5">
    <source>
        <dbReference type="ARBA" id="ARBA00022989"/>
    </source>
</evidence>
<dbReference type="Gene3D" id="1.20.1560.10">
    <property type="entry name" value="ABC transporter type 1, transmembrane domain"/>
    <property type="match status" value="1"/>
</dbReference>
<dbReference type="EMBL" id="JAUSTZ010000001">
    <property type="protein sequence ID" value="MDQ0223777.1"/>
    <property type="molecule type" value="Genomic_DNA"/>
</dbReference>
<dbReference type="PROSITE" id="PS50893">
    <property type="entry name" value="ABC_TRANSPORTER_2"/>
    <property type="match status" value="1"/>
</dbReference>
<keyword evidence="11" id="KW-1185">Reference proteome</keyword>
<dbReference type="InterPro" id="IPR017871">
    <property type="entry name" value="ABC_transporter-like_CS"/>
</dbReference>
<evidence type="ECO:0000256" key="2">
    <source>
        <dbReference type="ARBA" id="ARBA00022692"/>
    </source>
</evidence>
<evidence type="ECO:0000256" key="4">
    <source>
        <dbReference type="ARBA" id="ARBA00022840"/>
    </source>
</evidence>
<dbReference type="PANTHER" id="PTHR43394">
    <property type="entry name" value="ATP-DEPENDENT PERMEASE MDL1, MITOCHONDRIAL"/>
    <property type="match status" value="1"/>
</dbReference>
<evidence type="ECO:0000256" key="7">
    <source>
        <dbReference type="SAM" id="Phobius"/>
    </source>
</evidence>
<accession>A0ABT9YW03</accession>
<evidence type="ECO:0000256" key="1">
    <source>
        <dbReference type="ARBA" id="ARBA00004651"/>
    </source>
</evidence>
<dbReference type="InterPro" id="IPR003439">
    <property type="entry name" value="ABC_transporter-like_ATP-bd"/>
</dbReference>
<evidence type="ECO:0000259" key="8">
    <source>
        <dbReference type="PROSITE" id="PS50893"/>
    </source>
</evidence>
<dbReference type="Gene3D" id="3.40.50.300">
    <property type="entry name" value="P-loop containing nucleotide triphosphate hydrolases"/>
    <property type="match status" value="1"/>
</dbReference>
<comment type="caution">
    <text evidence="10">The sequence shown here is derived from an EMBL/GenBank/DDBJ whole genome shotgun (WGS) entry which is preliminary data.</text>
</comment>
<feature type="transmembrane region" description="Helical" evidence="7">
    <location>
        <begin position="81"/>
        <end position="100"/>
    </location>
</feature>